<dbReference type="GeneID" id="40076407"/>
<protein>
    <submittedName>
        <fullName evidence="1">Portal protein</fullName>
    </submittedName>
</protein>
<evidence type="ECO:0000313" key="1">
    <source>
        <dbReference type="EMBL" id="ARS25027.1"/>
    </source>
</evidence>
<keyword evidence="2" id="KW-1185">Reference proteome</keyword>
<dbReference type="EMBL" id="KY742649">
    <property type="protein sequence ID" value="ARS25027.1"/>
    <property type="molecule type" value="Genomic_DNA"/>
</dbReference>
<dbReference type="KEGG" id="vg:40076407"/>
<dbReference type="OrthoDB" id="23475at10239"/>
<dbReference type="RefSeq" id="YP_009600601.1">
    <property type="nucleotide sequence ID" value="NC_041925.1"/>
</dbReference>
<evidence type="ECO:0000313" key="2">
    <source>
        <dbReference type="Proteomes" id="UP000221468"/>
    </source>
</evidence>
<proteinExistence type="predicted"/>
<sequence>MRLIKFDRNNNAFEKVYKVTHNDGNKTLEQKLTIVRNSFGHFLIDHDMEGFPKFNDETEALLKYANWLERLGQSIRREAKRAVKRGVK</sequence>
<name>A0A1X9Y877_9CAUD</name>
<organism evidence="1 2">
    <name type="scientific">Proteus phage VB_PmiS-Isfahan</name>
    <dbReference type="NCBI Taxonomy" id="1969841"/>
    <lineage>
        <taxon>Viruses</taxon>
        <taxon>Duplodnaviria</taxon>
        <taxon>Heunggongvirae</taxon>
        <taxon>Uroviricota</taxon>
        <taxon>Caudoviricetes</taxon>
        <taxon>Gorganvirus</taxon>
        <taxon>Gorganvirus isfahan</taxon>
    </lineage>
</organism>
<accession>A0A1X9Y877</accession>
<reference evidence="1 2" key="1">
    <citation type="journal article" date="2019" name="Genomics">
        <title>Genomic analyses of a novel bacteriophage (VB_PmiS-Isfahan) within Siphoviridae family infecting Proteus mirabilis.</title>
        <authorList>
            <person name="Yazdi M."/>
            <person name="Bouzari M."/>
            <person name="Ghaemi E.A."/>
        </authorList>
    </citation>
    <scope>NUCLEOTIDE SEQUENCE [LARGE SCALE GENOMIC DNA]</scope>
</reference>
<dbReference type="Proteomes" id="UP000221468">
    <property type="component" value="Segment"/>
</dbReference>